<gene>
    <name evidence="2" type="ORF">P691DRAFT_778969</name>
</gene>
<organism evidence="2 3">
    <name type="scientific">Macrolepiota fuliginosa MF-IS2</name>
    <dbReference type="NCBI Taxonomy" id="1400762"/>
    <lineage>
        <taxon>Eukaryota</taxon>
        <taxon>Fungi</taxon>
        <taxon>Dikarya</taxon>
        <taxon>Basidiomycota</taxon>
        <taxon>Agaricomycotina</taxon>
        <taxon>Agaricomycetes</taxon>
        <taxon>Agaricomycetidae</taxon>
        <taxon>Agaricales</taxon>
        <taxon>Agaricineae</taxon>
        <taxon>Agaricaceae</taxon>
        <taxon>Macrolepiota</taxon>
    </lineage>
</organism>
<feature type="signal peptide" evidence="1">
    <location>
        <begin position="1"/>
        <end position="20"/>
    </location>
</feature>
<keyword evidence="3" id="KW-1185">Reference proteome</keyword>
<proteinExistence type="predicted"/>
<name>A0A9P6BZ83_9AGAR</name>
<protein>
    <submittedName>
        <fullName evidence="2">Uncharacterized protein</fullName>
    </submittedName>
</protein>
<evidence type="ECO:0000256" key="1">
    <source>
        <dbReference type="SAM" id="SignalP"/>
    </source>
</evidence>
<evidence type="ECO:0000313" key="2">
    <source>
        <dbReference type="EMBL" id="KAF9443290.1"/>
    </source>
</evidence>
<feature type="chain" id="PRO_5040163643" evidence="1">
    <location>
        <begin position="21"/>
        <end position="62"/>
    </location>
</feature>
<dbReference type="Proteomes" id="UP000807342">
    <property type="component" value="Unassembled WGS sequence"/>
</dbReference>
<dbReference type="AlphaFoldDB" id="A0A9P6BZ83"/>
<evidence type="ECO:0000313" key="3">
    <source>
        <dbReference type="Proteomes" id="UP000807342"/>
    </source>
</evidence>
<reference evidence="2" key="1">
    <citation type="submission" date="2020-11" db="EMBL/GenBank/DDBJ databases">
        <authorList>
            <consortium name="DOE Joint Genome Institute"/>
            <person name="Ahrendt S."/>
            <person name="Riley R."/>
            <person name="Andreopoulos W."/>
            <person name="Labutti K."/>
            <person name="Pangilinan J."/>
            <person name="Ruiz-Duenas F.J."/>
            <person name="Barrasa J.M."/>
            <person name="Sanchez-Garcia M."/>
            <person name="Camarero S."/>
            <person name="Miyauchi S."/>
            <person name="Serrano A."/>
            <person name="Linde D."/>
            <person name="Babiker R."/>
            <person name="Drula E."/>
            <person name="Ayuso-Fernandez I."/>
            <person name="Pacheco R."/>
            <person name="Padilla G."/>
            <person name="Ferreira P."/>
            <person name="Barriuso J."/>
            <person name="Kellner H."/>
            <person name="Castanera R."/>
            <person name="Alfaro M."/>
            <person name="Ramirez L."/>
            <person name="Pisabarro A.G."/>
            <person name="Kuo A."/>
            <person name="Tritt A."/>
            <person name="Lipzen A."/>
            <person name="He G."/>
            <person name="Yan M."/>
            <person name="Ng V."/>
            <person name="Cullen D."/>
            <person name="Martin F."/>
            <person name="Rosso M.-N."/>
            <person name="Henrissat B."/>
            <person name="Hibbett D."/>
            <person name="Martinez A.T."/>
            <person name="Grigoriev I.V."/>
        </authorList>
    </citation>
    <scope>NUCLEOTIDE SEQUENCE</scope>
    <source>
        <strain evidence="2">MF-IS2</strain>
    </source>
</reference>
<dbReference type="EMBL" id="MU151494">
    <property type="protein sequence ID" value="KAF9443290.1"/>
    <property type="molecule type" value="Genomic_DNA"/>
</dbReference>
<comment type="caution">
    <text evidence="2">The sequence shown here is derived from an EMBL/GenBank/DDBJ whole genome shotgun (WGS) entry which is preliminary data.</text>
</comment>
<sequence length="62" mass="6668">MRFTAVALTAIALLISQTAASPHPEPQGGPQAFTCNAYKVGSQRFSLLPASHRRSGWTLCPR</sequence>
<accession>A0A9P6BZ83</accession>
<keyword evidence="1" id="KW-0732">Signal</keyword>